<sequence>MIREAFGRLPLRVHLVLVLVLLAAVGLLGTWLIGSKVMESYLLGQVDARLTRISALAERGVGRGFGPWQQEVAVLRKPDGSSADLVQVAGKRPDLPPVGDIAPGAHVTVGSVGDSGTRWRVVVRQVDGGELVVATSQVDVDNAVDDLRRTFLLISIGALVLMAAAGYALVRGSMRPLEEVEATAERIATGELSLRVPVRRPGSEVGRLATALNAMLGQIEQAFHARASSEEAAKSSERRMRQFVADASHELRTPLTSIRGYAELYRQGAVTEPDDVAAVLRRIEDQASRMGLLVEDLLLLARLDQQRPLERARVDLAVLAVDAVHDAKVIAPDRPIALSLDLPSGGASVLGDETRLRQVVANLVGNALTHTPDDVPVEVRLGTALVEGVPAARLEVADQGPGLTDEQRERIFERFYRADAARSRENGGTGLGLAIVSALVAAHGGRVELDTAPGRGAVFRVLLPLVVED</sequence>
<evidence type="ECO:0000256" key="12">
    <source>
        <dbReference type="SAM" id="Phobius"/>
    </source>
</evidence>
<keyword evidence="9 12" id="KW-1133">Transmembrane helix</keyword>
<dbReference type="PRINTS" id="PR00344">
    <property type="entry name" value="BCTRLSENSOR"/>
</dbReference>
<evidence type="ECO:0000256" key="9">
    <source>
        <dbReference type="ARBA" id="ARBA00022989"/>
    </source>
</evidence>
<keyword evidence="16" id="KW-1185">Reference proteome</keyword>
<evidence type="ECO:0000256" key="3">
    <source>
        <dbReference type="ARBA" id="ARBA00004236"/>
    </source>
</evidence>
<dbReference type="PROSITE" id="PS50109">
    <property type="entry name" value="HIS_KIN"/>
    <property type="match status" value="1"/>
</dbReference>
<dbReference type="SMART" id="SM00304">
    <property type="entry name" value="HAMP"/>
    <property type="match status" value="1"/>
</dbReference>
<evidence type="ECO:0000256" key="7">
    <source>
        <dbReference type="ARBA" id="ARBA00022692"/>
    </source>
</evidence>
<dbReference type="FunFam" id="1.10.287.130:FF:000001">
    <property type="entry name" value="Two-component sensor histidine kinase"/>
    <property type="match status" value="1"/>
</dbReference>
<evidence type="ECO:0000313" key="15">
    <source>
        <dbReference type="EMBL" id="PRY31688.1"/>
    </source>
</evidence>
<evidence type="ECO:0000259" key="14">
    <source>
        <dbReference type="PROSITE" id="PS50885"/>
    </source>
</evidence>
<dbReference type="CDD" id="cd00082">
    <property type="entry name" value="HisKA"/>
    <property type="match status" value="1"/>
</dbReference>
<dbReference type="InterPro" id="IPR004358">
    <property type="entry name" value="Sig_transdc_His_kin-like_C"/>
</dbReference>
<reference evidence="15 16" key="1">
    <citation type="submission" date="2018-03" db="EMBL/GenBank/DDBJ databases">
        <title>Genomic Encyclopedia of Archaeal and Bacterial Type Strains, Phase II (KMG-II): from individual species to whole genera.</title>
        <authorList>
            <person name="Goeker M."/>
        </authorList>
    </citation>
    <scope>NUCLEOTIDE SEQUENCE [LARGE SCALE GENOMIC DNA]</scope>
    <source>
        <strain evidence="15 16">DSM 44720</strain>
    </source>
</reference>
<dbReference type="InterPro" id="IPR003660">
    <property type="entry name" value="HAMP_dom"/>
</dbReference>
<dbReference type="PANTHER" id="PTHR45436:SF5">
    <property type="entry name" value="SENSOR HISTIDINE KINASE TRCS"/>
    <property type="match status" value="1"/>
</dbReference>
<dbReference type="Proteomes" id="UP000239494">
    <property type="component" value="Unassembled WGS sequence"/>
</dbReference>
<dbReference type="EMBL" id="PVTF01000022">
    <property type="protein sequence ID" value="PRY31688.1"/>
    <property type="molecule type" value="Genomic_DNA"/>
</dbReference>
<comment type="cofactor">
    <cofactor evidence="2">
        <name>a divalent metal cation</name>
        <dbReference type="ChEBI" id="CHEBI:60240"/>
    </cofactor>
</comment>
<organism evidence="15 16">
    <name type="scientific">Umezawaea tangerina</name>
    <dbReference type="NCBI Taxonomy" id="84725"/>
    <lineage>
        <taxon>Bacteria</taxon>
        <taxon>Bacillati</taxon>
        <taxon>Actinomycetota</taxon>
        <taxon>Actinomycetes</taxon>
        <taxon>Pseudonocardiales</taxon>
        <taxon>Pseudonocardiaceae</taxon>
        <taxon>Umezawaea</taxon>
    </lineage>
</organism>
<dbReference type="EC" id="2.7.13.3" evidence="4"/>
<dbReference type="Gene3D" id="3.30.565.10">
    <property type="entry name" value="Histidine kinase-like ATPase, C-terminal domain"/>
    <property type="match status" value="1"/>
</dbReference>
<evidence type="ECO:0000256" key="1">
    <source>
        <dbReference type="ARBA" id="ARBA00000085"/>
    </source>
</evidence>
<dbReference type="Pfam" id="PF02518">
    <property type="entry name" value="HATPase_c"/>
    <property type="match status" value="1"/>
</dbReference>
<dbReference type="Gene3D" id="6.10.340.10">
    <property type="match status" value="1"/>
</dbReference>
<evidence type="ECO:0000259" key="13">
    <source>
        <dbReference type="PROSITE" id="PS50109"/>
    </source>
</evidence>
<dbReference type="SUPFAM" id="SSF55874">
    <property type="entry name" value="ATPase domain of HSP90 chaperone/DNA topoisomerase II/histidine kinase"/>
    <property type="match status" value="1"/>
</dbReference>
<gene>
    <name evidence="15" type="ORF">CLV43_12294</name>
</gene>
<evidence type="ECO:0000256" key="5">
    <source>
        <dbReference type="ARBA" id="ARBA00022553"/>
    </source>
</evidence>
<dbReference type="InterPro" id="IPR036097">
    <property type="entry name" value="HisK_dim/P_sf"/>
</dbReference>
<dbReference type="InterPro" id="IPR003594">
    <property type="entry name" value="HATPase_dom"/>
</dbReference>
<accession>A0A2T0SE37</accession>
<keyword evidence="7 12" id="KW-0812">Transmembrane</keyword>
<comment type="catalytic activity">
    <reaction evidence="1">
        <text>ATP + protein L-histidine = ADP + protein N-phospho-L-histidine.</text>
        <dbReference type="EC" id="2.7.13.3"/>
    </reaction>
</comment>
<name>A0A2T0SE37_9PSEU</name>
<evidence type="ECO:0000256" key="10">
    <source>
        <dbReference type="ARBA" id="ARBA00023012"/>
    </source>
</evidence>
<feature type="transmembrane region" description="Helical" evidence="12">
    <location>
        <begin position="12"/>
        <end position="33"/>
    </location>
</feature>
<feature type="domain" description="HAMP" evidence="14">
    <location>
        <begin position="171"/>
        <end position="224"/>
    </location>
</feature>
<dbReference type="PANTHER" id="PTHR45436">
    <property type="entry name" value="SENSOR HISTIDINE KINASE YKOH"/>
    <property type="match status" value="1"/>
</dbReference>
<evidence type="ECO:0000256" key="6">
    <source>
        <dbReference type="ARBA" id="ARBA00022679"/>
    </source>
</evidence>
<evidence type="ECO:0000256" key="4">
    <source>
        <dbReference type="ARBA" id="ARBA00012438"/>
    </source>
</evidence>
<dbReference type="Gene3D" id="1.10.287.130">
    <property type="match status" value="1"/>
</dbReference>
<dbReference type="CDD" id="cd00075">
    <property type="entry name" value="HATPase"/>
    <property type="match status" value="1"/>
</dbReference>
<dbReference type="InterPro" id="IPR050428">
    <property type="entry name" value="TCS_sensor_his_kinase"/>
</dbReference>
<evidence type="ECO:0000313" key="16">
    <source>
        <dbReference type="Proteomes" id="UP000239494"/>
    </source>
</evidence>
<dbReference type="PROSITE" id="PS50885">
    <property type="entry name" value="HAMP"/>
    <property type="match status" value="1"/>
</dbReference>
<dbReference type="Pfam" id="PF00512">
    <property type="entry name" value="HisKA"/>
    <property type="match status" value="1"/>
</dbReference>
<keyword evidence="8 15" id="KW-0418">Kinase</keyword>
<comment type="subcellular location">
    <subcellularLocation>
        <location evidence="3">Cell membrane</location>
    </subcellularLocation>
</comment>
<dbReference type="GO" id="GO:0005509">
    <property type="term" value="F:calcium ion binding"/>
    <property type="evidence" value="ECO:0007669"/>
    <property type="project" value="UniProtKB-ARBA"/>
</dbReference>
<dbReference type="FunFam" id="3.30.565.10:FF:000006">
    <property type="entry name" value="Sensor histidine kinase WalK"/>
    <property type="match status" value="1"/>
</dbReference>
<feature type="domain" description="Histidine kinase" evidence="13">
    <location>
        <begin position="246"/>
        <end position="467"/>
    </location>
</feature>
<dbReference type="GO" id="GO:0000155">
    <property type="term" value="F:phosphorelay sensor kinase activity"/>
    <property type="evidence" value="ECO:0007669"/>
    <property type="project" value="InterPro"/>
</dbReference>
<dbReference type="CDD" id="cd06225">
    <property type="entry name" value="HAMP"/>
    <property type="match status" value="1"/>
</dbReference>
<proteinExistence type="predicted"/>
<dbReference type="AlphaFoldDB" id="A0A2T0SE37"/>
<dbReference type="SUPFAM" id="SSF47384">
    <property type="entry name" value="Homodimeric domain of signal transducing histidine kinase"/>
    <property type="match status" value="1"/>
</dbReference>
<dbReference type="InterPro" id="IPR003661">
    <property type="entry name" value="HisK_dim/P_dom"/>
</dbReference>
<dbReference type="GO" id="GO:0005886">
    <property type="term" value="C:plasma membrane"/>
    <property type="evidence" value="ECO:0007669"/>
    <property type="project" value="UniProtKB-SubCell"/>
</dbReference>
<dbReference type="Pfam" id="PF00672">
    <property type="entry name" value="HAMP"/>
    <property type="match status" value="1"/>
</dbReference>
<keyword evidence="6" id="KW-0808">Transferase</keyword>
<comment type="caution">
    <text evidence="15">The sequence shown here is derived from an EMBL/GenBank/DDBJ whole genome shotgun (WGS) entry which is preliminary data.</text>
</comment>
<dbReference type="InterPro" id="IPR005467">
    <property type="entry name" value="His_kinase_dom"/>
</dbReference>
<evidence type="ECO:0000256" key="8">
    <source>
        <dbReference type="ARBA" id="ARBA00022777"/>
    </source>
</evidence>
<dbReference type="SMART" id="SM00388">
    <property type="entry name" value="HisKA"/>
    <property type="match status" value="1"/>
</dbReference>
<keyword evidence="10" id="KW-0902">Two-component regulatory system</keyword>
<protein>
    <recommendedName>
        <fullName evidence="4">histidine kinase</fullName>
        <ecNumber evidence="4">2.7.13.3</ecNumber>
    </recommendedName>
</protein>
<feature type="transmembrane region" description="Helical" evidence="12">
    <location>
        <begin position="151"/>
        <end position="170"/>
    </location>
</feature>
<evidence type="ECO:0000256" key="11">
    <source>
        <dbReference type="ARBA" id="ARBA00023136"/>
    </source>
</evidence>
<keyword evidence="5" id="KW-0597">Phosphoprotein</keyword>
<dbReference type="SUPFAM" id="SSF158472">
    <property type="entry name" value="HAMP domain-like"/>
    <property type="match status" value="1"/>
</dbReference>
<evidence type="ECO:0000256" key="2">
    <source>
        <dbReference type="ARBA" id="ARBA00001968"/>
    </source>
</evidence>
<keyword evidence="11 12" id="KW-0472">Membrane</keyword>
<dbReference type="RefSeq" id="WP_211304856.1">
    <property type="nucleotide sequence ID" value="NZ_PVTF01000022.1"/>
</dbReference>
<dbReference type="SMART" id="SM00387">
    <property type="entry name" value="HATPase_c"/>
    <property type="match status" value="1"/>
</dbReference>
<dbReference type="InterPro" id="IPR036890">
    <property type="entry name" value="HATPase_C_sf"/>
</dbReference>